<dbReference type="GO" id="GO:0030248">
    <property type="term" value="F:cellulose binding"/>
    <property type="evidence" value="ECO:0007669"/>
    <property type="project" value="InterPro"/>
</dbReference>
<dbReference type="RefSeq" id="WP_060687350.1">
    <property type="nucleotide sequence ID" value="NZ_LGKN01000004.1"/>
</dbReference>
<proteinExistence type="inferred from homology"/>
<comment type="similarity">
    <text evidence="7 8">Belongs to the glycosyl hydrolase 9 (cellulase E) family.</text>
</comment>
<dbReference type="SMART" id="SM01067">
    <property type="entry name" value="CBM_3"/>
    <property type="match status" value="1"/>
</dbReference>
<feature type="compositionally biased region" description="Pro residues" evidence="9">
    <location>
        <begin position="645"/>
        <end position="707"/>
    </location>
</feature>
<evidence type="ECO:0000259" key="10">
    <source>
        <dbReference type="PROSITE" id="PS51172"/>
    </source>
</evidence>
<organism evidence="12 13">
    <name type="scientific">Ardenticatena maritima</name>
    <dbReference type="NCBI Taxonomy" id="872965"/>
    <lineage>
        <taxon>Bacteria</taxon>
        <taxon>Bacillati</taxon>
        <taxon>Chloroflexota</taxon>
        <taxon>Ardenticatenia</taxon>
        <taxon>Ardenticatenales</taxon>
        <taxon>Ardenticatenaceae</taxon>
        <taxon>Ardenticatena</taxon>
    </lineage>
</organism>
<evidence type="ECO:0000256" key="9">
    <source>
        <dbReference type="SAM" id="MobiDB-lite"/>
    </source>
</evidence>
<dbReference type="PANTHER" id="PTHR22298">
    <property type="entry name" value="ENDO-1,4-BETA-GLUCANASE"/>
    <property type="match status" value="1"/>
</dbReference>
<dbReference type="InterPro" id="IPR036966">
    <property type="entry name" value="CBM3_sf"/>
</dbReference>
<dbReference type="InterPro" id="IPR001919">
    <property type="entry name" value="CBD2"/>
</dbReference>
<dbReference type="PROSITE" id="PS51172">
    <property type="entry name" value="CBM3"/>
    <property type="match status" value="1"/>
</dbReference>
<dbReference type="EC" id="3.2.1.4" evidence="8"/>
<dbReference type="GO" id="GO:0008810">
    <property type="term" value="F:cellulase activity"/>
    <property type="evidence" value="ECO:0007669"/>
    <property type="project" value="UniProtKB-EC"/>
</dbReference>
<dbReference type="EMBL" id="LGKN01000004">
    <property type="protein sequence ID" value="KPL88393.1"/>
    <property type="molecule type" value="Genomic_DNA"/>
</dbReference>
<dbReference type="Pfam" id="PF00942">
    <property type="entry name" value="CBM_3"/>
    <property type="match status" value="1"/>
</dbReference>
<dbReference type="Gene3D" id="1.50.10.10">
    <property type="match status" value="1"/>
</dbReference>
<dbReference type="AlphaFoldDB" id="A0A0P6YDE7"/>
<feature type="active site" evidence="7">
    <location>
        <position position="450"/>
    </location>
</feature>
<dbReference type="SMART" id="SM00637">
    <property type="entry name" value="CBD_II"/>
    <property type="match status" value="1"/>
</dbReference>
<evidence type="ECO:0000256" key="5">
    <source>
        <dbReference type="ARBA" id="ARBA00023295"/>
    </source>
</evidence>
<evidence type="ECO:0000259" key="11">
    <source>
        <dbReference type="PROSITE" id="PS51173"/>
    </source>
</evidence>
<dbReference type="InterPro" id="IPR033126">
    <property type="entry name" value="Glyco_hydro_9_Asp/Glu_AS"/>
</dbReference>
<feature type="chain" id="PRO_5005964487" description="Endoglucanase" evidence="8">
    <location>
        <begin position="27"/>
        <end position="813"/>
    </location>
</feature>
<gene>
    <name evidence="12" type="ORF">SE16_06145</name>
</gene>
<evidence type="ECO:0000256" key="7">
    <source>
        <dbReference type="PROSITE-ProRule" id="PRU10060"/>
    </source>
</evidence>
<feature type="domain" description="CBM3" evidence="10">
    <location>
        <begin position="493"/>
        <end position="644"/>
    </location>
</feature>
<dbReference type="InterPro" id="IPR008965">
    <property type="entry name" value="CBM2/CBM3_carb-bd_dom_sf"/>
</dbReference>
<dbReference type="InterPro" id="IPR012291">
    <property type="entry name" value="CBM2_carb-bd_dom_sf"/>
</dbReference>
<keyword evidence="6 7" id="KW-0624">Polysaccharide degradation</keyword>
<evidence type="ECO:0000256" key="8">
    <source>
        <dbReference type="RuleBase" id="RU361166"/>
    </source>
</evidence>
<feature type="region of interest" description="Disordered" evidence="9">
    <location>
        <begin position="641"/>
        <end position="708"/>
    </location>
</feature>
<feature type="active site" evidence="7">
    <location>
        <position position="459"/>
    </location>
</feature>
<keyword evidence="3 8" id="KW-0136">Cellulose degradation</keyword>
<evidence type="ECO:0000313" key="12">
    <source>
        <dbReference type="EMBL" id="KPL88393.1"/>
    </source>
</evidence>
<dbReference type="PROSITE" id="PS00698">
    <property type="entry name" value="GH9_3"/>
    <property type="match status" value="1"/>
</dbReference>
<evidence type="ECO:0000256" key="6">
    <source>
        <dbReference type="ARBA" id="ARBA00023326"/>
    </source>
</evidence>
<dbReference type="PATRIC" id="fig|872965.6.peg.1263"/>
<evidence type="ECO:0000256" key="4">
    <source>
        <dbReference type="ARBA" id="ARBA00023277"/>
    </source>
</evidence>
<keyword evidence="8" id="KW-0732">Signal</keyword>
<feature type="signal peptide" evidence="8">
    <location>
        <begin position="1"/>
        <end position="26"/>
    </location>
</feature>
<dbReference type="Gene3D" id="2.60.40.290">
    <property type="match status" value="1"/>
</dbReference>
<dbReference type="Gene3D" id="2.60.40.710">
    <property type="entry name" value="Endoglucanase-like"/>
    <property type="match status" value="1"/>
</dbReference>
<dbReference type="PROSITE" id="PS51173">
    <property type="entry name" value="CBM2"/>
    <property type="match status" value="1"/>
</dbReference>
<feature type="domain" description="CBM2" evidence="11">
    <location>
        <begin position="705"/>
        <end position="813"/>
    </location>
</feature>
<comment type="caution">
    <text evidence="12">The sequence shown here is derived from an EMBL/GenBank/DDBJ whole genome shotgun (WGS) entry which is preliminary data.</text>
</comment>
<accession>A0A0P6YDE7</accession>
<dbReference type="SUPFAM" id="SSF48208">
    <property type="entry name" value="Six-hairpin glycosidases"/>
    <property type="match status" value="1"/>
</dbReference>
<keyword evidence="4 7" id="KW-0119">Carbohydrate metabolism</keyword>
<dbReference type="InterPro" id="IPR012341">
    <property type="entry name" value="6hp_glycosidase-like_sf"/>
</dbReference>
<evidence type="ECO:0000256" key="2">
    <source>
        <dbReference type="ARBA" id="ARBA00022801"/>
    </source>
</evidence>
<name>A0A0P6YDE7_9CHLR</name>
<dbReference type="PRINTS" id="PR01217">
    <property type="entry name" value="PRICHEXTENSN"/>
</dbReference>
<evidence type="ECO:0000313" key="13">
    <source>
        <dbReference type="Proteomes" id="UP000050502"/>
    </source>
</evidence>
<dbReference type="FunFam" id="1.50.10.10:FF:000020">
    <property type="entry name" value="Endoglucanase"/>
    <property type="match status" value="1"/>
</dbReference>
<comment type="catalytic activity">
    <reaction evidence="1 8">
        <text>Endohydrolysis of (1-&gt;4)-beta-D-glucosidic linkages in cellulose, lichenin and cereal beta-D-glucans.</text>
        <dbReference type="EC" id="3.2.1.4"/>
    </reaction>
</comment>
<dbReference type="Pfam" id="PF00759">
    <property type="entry name" value="Glyco_hydro_9"/>
    <property type="match status" value="1"/>
</dbReference>
<dbReference type="Proteomes" id="UP000050502">
    <property type="component" value="Unassembled WGS sequence"/>
</dbReference>
<keyword evidence="2 7" id="KW-0378">Hydrolase</keyword>
<dbReference type="InterPro" id="IPR001701">
    <property type="entry name" value="Glyco_hydro_9"/>
</dbReference>
<sequence length="813" mass="88535">MSIRRSLLLSTLACVVALLLAMTASQTEPVRGQATFNYAEALQKAIWFYEAQQSGPLPAWNRVSWRGPSGLQDGADNGVDLTGGWYDAGDHVKFGFPMAASATMLAWGAVEYPEAYQQAGQWEHLLNNLRFVNDYFIKAHTAPHELWGQVGKGSVDHAWWGPAEVMQMARPSYKIDESCPGSDLAGETAAAMAAASIVFRQSDPAYANTLLTHAEQLYEFADNFRGVYSDCITDAAAFYRSWSGYWDELVWGAIWLYKATGDPAYLQKAETYYANLSNEGQTPYKSYKWSHNWDDKTYGSYVLLAKETGKSVYMEDAQRWLDYWTVGFNGERVRYTPGGLAWLDQWGSLRYAANTSFIAFVYSDWLKANGQTTLATRYHDFAVRQINYILGDNPRGCSYEIGFGDCPPRNPHHRTAHGSWADSITTPALSRHILYGALVGGPGLDDGYTDDRGDYVSNEVATDYNAAFVGALARMTLEFGGTPDPNFPVPEVPDGDEIYIEASVNAQGANFTEVRAYVVNKSAWPARMGDKLSFHYYFTLEPGVSPADISVSSAYNQCGTATGPHHYAGDIYYIKVDCTGTKIYPGGQPHYRKEIQFRILSNGAWDTSNDWSYEGLSPVSNSPAKTARITLYDNGTLIWGVEPGDTPPPPPTATPVPPTPTPVPPTPTPAPVTPTPVPPTPTPAPVTPTPVPPTPTPVPPTPTPPPAGETACRVDYVVRNEWPGGATVDVTITNTGASTITGWTLAWTFAGNQQIAHLWNGAYTQTGASVTVTNAAWNGTLAPAGSVTFGFNLNWSGSNPTPTGFTLNGQPCS</sequence>
<reference evidence="12 13" key="1">
    <citation type="submission" date="2015-07" db="EMBL/GenBank/DDBJ databases">
        <title>Whole genome sequence of Ardenticatena maritima DSM 23922.</title>
        <authorList>
            <person name="Hemp J."/>
            <person name="Ward L.M."/>
            <person name="Pace L.A."/>
            <person name="Fischer W.W."/>
        </authorList>
    </citation>
    <scope>NUCLEOTIDE SEQUENCE [LARGE SCALE GENOMIC DNA]</scope>
    <source>
        <strain evidence="12 13">110S</strain>
    </source>
</reference>
<evidence type="ECO:0000256" key="3">
    <source>
        <dbReference type="ARBA" id="ARBA00023001"/>
    </source>
</evidence>
<keyword evidence="5 7" id="KW-0326">Glycosidase</keyword>
<dbReference type="GO" id="GO:0030245">
    <property type="term" value="P:cellulose catabolic process"/>
    <property type="evidence" value="ECO:0007669"/>
    <property type="project" value="UniProtKB-KW"/>
</dbReference>
<dbReference type="Pfam" id="PF00553">
    <property type="entry name" value="CBM_2"/>
    <property type="match status" value="1"/>
</dbReference>
<dbReference type="InterPro" id="IPR001956">
    <property type="entry name" value="CBM3"/>
</dbReference>
<protein>
    <recommendedName>
        <fullName evidence="8">Endoglucanase</fullName>
        <ecNumber evidence="8">3.2.1.4</ecNumber>
    </recommendedName>
</protein>
<dbReference type="InterPro" id="IPR008928">
    <property type="entry name" value="6-hairpin_glycosidase_sf"/>
</dbReference>
<evidence type="ECO:0000256" key="1">
    <source>
        <dbReference type="ARBA" id="ARBA00000966"/>
    </source>
</evidence>
<dbReference type="SUPFAM" id="SSF49384">
    <property type="entry name" value="Carbohydrate-binding domain"/>
    <property type="match status" value="2"/>
</dbReference>